<name>A0ABD3ID10_9MARC</name>
<dbReference type="Proteomes" id="UP001633002">
    <property type="component" value="Unassembled WGS sequence"/>
</dbReference>
<keyword evidence="2" id="KW-1185">Reference proteome</keyword>
<reference evidence="1 2" key="1">
    <citation type="submission" date="2024-09" db="EMBL/GenBank/DDBJ databases">
        <title>Chromosome-scale assembly of Riccia sorocarpa.</title>
        <authorList>
            <person name="Paukszto L."/>
        </authorList>
    </citation>
    <scope>NUCLEOTIDE SEQUENCE [LARGE SCALE GENOMIC DNA]</scope>
    <source>
        <strain evidence="1">LP-2024</strain>
        <tissue evidence="1">Aerial parts of the thallus</tissue>
    </source>
</reference>
<accession>A0ABD3ID10</accession>
<evidence type="ECO:0000313" key="2">
    <source>
        <dbReference type="Proteomes" id="UP001633002"/>
    </source>
</evidence>
<organism evidence="1 2">
    <name type="scientific">Riccia sorocarpa</name>
    <dbReference type="NCBI Taxonomy" id="122646"/>
    <lineage>
        <taxon>Eukaryota</taxon>
        <taxon>Viridiplantae</taxon>
        <taxon>Streptophyta</taxon>
        <taxon>Embryophyta</taxon>
        <taxon>Marchantiophyta</taxon>
        <taxon>Marchantiopsida</taxon>
        <taxon>Marchantiidae</taxon>
        <taxon>Marchantiales</taxon>
        <taxon>Ricciaceae</taxon>
        <taxon>Riccia</taxon>
    </lineage>
</organism>
<protein>
    <submittedName>
        <fullName evidence="1">Uncharacterized protein</fullName>
    </submittedName>
</protein>
<proteinExistence type="predicted"/>
<gene>
    <name evidence="1" type="ORF">R1sor_017416</name>
</gene>
<dbReference type="AlphaFoldDB" id="A0ABD3ID10"/>
<sequence>MISTTCCTVICISVGGWPFTLSDLRFIAAIGDDFQLVDRGLATSNKLLLVNKLLYGVHLVAAAESVALGACAGLNDIWKTVILSHGSLLLEFMPGCASGYGEEICSTLNKYRLKLKVWEKVIDAHSSPSVIVDSSETMEHKMEGLAKTALKVDSASFIGLGAVGFGMASHLVKGGSREDQGRVDAQIDYLVRKGAVTTDARNGTFGEKRCSILSLMIRRC</sequence>
<dbReference type="EMBL" id="JBJQOH010000001">
    <property type="protein sequence ID" value="KAL3699394.1"/>
    <property type="molecule type" value="Genomic_DNA"/>
</dbReference>
<comment type="caution">
    <text evidence="1">The sequence shown here is derived from an EMBL/GenBank/DDBJ whole genome shotgun (WGS) entry which is preliminary data.</text>
</comment>
<evidence type="ECO:0000313" key="1">
    <source>
        <dbReference type="EMBL" id="KAL3699394.1"/>
    </source>
</evidence>